<dbReference type="InterPro" id="IPR023393">
    <property type="entry name" value="START-like_dom_sf"/>
</dbReference>
<dbReference type="CDD" id="cd08899">
    <property type="entry name" value="SRPBCC_CalC_Aha1-like_6"/>
    <property type="match status" value="1"/>
</dbReference>
<dbReference type="Gene3D" id="3.30.530.20">
    <property type="match status" value="1"/>
</dbReference>
<dbReference type="InterPro" id="IPR013538">
    <property type="entry name" value="ASHA1/2-like_C"/>
</dbReference>
<proteinExistence type="inferred from homology"/>
<dbReference type="Proteomes" id="UP000469185">
    <property type="component" value="Unassembled WGS sequence"/>
</dbReference>
<name>A0A6N9YI87_9ACTN</name>
<keyword evidence="4" id="KW-1185">Reference proteome</keyword>
<organism evidence="3 4">
    <name type="scientific">Phytoactinopolyspora alkaliphila</name>
    <dbReference type="NCBI Taxonomy" id="1783498"/>
    <lineage>
        <taxon>Bacteria</taxon>
        <taxon>Bacillati</taxon>
        <taxon>Actinomycetota</taxon>
        <taxon>Actinomycetes</taxon>
        <taxon>Jiangellales</taxon>
        <taxon>Jiangellaceae</taxon>
        <taxon>Phytoactinopolyspora</taxon>
    </lineage>
</organism>
<comment type="similarity">
    <text evidence="1">Belongs to the AHA1 family.</text>
</comment>
<evidence type="ECO:0000259" key="2">
    <source>
        <dbReference type="Pfam" id="PF08327"/>
    </source>
</evidence>
<accession>A0A6N9YI87</accession>
<dbReference type="SUPFAM" id="SSF55961">
    <property type="entry name" value="Bet v1-like"/>
    <property type="match status" value="1"/>
</dbReference>
<protein>
    <submittedName>
        <fullName evidence="3">SRPBCC family protein</fullName>
    </submittedName>
</protein>
<comment type="caution">
    <text evidence="3">The sequence shown here is derived from an EMBL/GenBank/DDBJ whole genome shotgun (WGS) entry which is preliminary data.</text>
</comment>
<dbReference type="EMBL" id="JAAGOB010000002">
    <property type="protein sequence ID" value="NED94713.1"/>
    <property type="molecule type" value="Genomic_DNA"/>
</dbReference>
<dbReference type="Pfam" id="PF08327">
    <property type="entry name" value="AHSA1"/>
    <property type="match status" value="1"/>
</dbReference>
<gene>
    <name evidence="3" type="ORF">G1H11_05255</name>
</gene>
<sequence>MASIAGELRLDGERLAVRIERRYVATTREVWDAISTPERLRRWFAEVSGDLRQGGEFGVVFGEGDDNVSHGRVIDCQPPSRLEVTWSFGAGADDSILVAELASEDEHTILTLDHRGIPTDQIGYGAGWEAYLDRLDAHMGGGQLGDWWEATSRLIPAYSAAAAALDADREH</sequence>
<evidence type="ECO:0000313" key="3">
    <source>
        <dbReference type="EMBL" id="NED94713.1"/>
    </source>
</evidence>
<dbReference type="RefSeq" id="WP_163816696.1">
    <property type="nucleotide sequence ID" value="NZ_JAAGOB010000002.1"/>
</dbReference>
<reference evidence="3 4" key="1">
    <citation type="submission" date="2020-02" db="EMBL/GenBank/DDBJ databases">
        <authorList>
            <person name="Li X.-J."/>
            <person name="Feng X.-M."/>
        </authorList>
    </citation>
    <scope>NUCLEOTIDE SEQUENCE [LARGE SCALE GENOMIC DNA]</scope>
    <source>
        <strain evidence="3 4">CGMCC 4.7225</strain>
    </source>
</reference>
<dbReference type="AlphaFoldDB" id="A0A6N9YI87"/>
<feature type="domain" description="Activator of Hsp90 ATPase homologue 1/2-like C-terminal" evidence="2">
    <location>
        <begin position="25"/>
        <end position="139"/>
    </location>
</feature>
<evidence type="ECO:0000313" key="4">
    <source>
        <dbReference type="Proteomes" id="UP000469185"/>
    </source>
</evidence>
<evidence type="ECO:0000256" key="1">
    <source>
        <dbReference type="ARBA" id="ARBA00006817"/>
    </source>
</evidence>